<evidence type="ECO:0000313" key="3">
    <source>
        <dbReference type="Proteomes" id="UP000535078"/>
    </source>
</evidence>
<dbReference type="Pfam" id="PF13338">
    <property type="entry name" value="AbiEi_4"/>
    <property type="match status" value="1"/>
</dbReference>
<sequence>MAPETIARAVESGDIDRIARGLYQLHDAPLDTDQGLAEIAKRIPNGVIAMVSALAFHGLTDQMPRRVWVAIGPSDWAPAIDYPPVRIVRLADKYRRQGIAHHKVAGVDVPIYSVPKTLADLFRNPRLVDRSVAVEGLRAALDQRKTSPGEIAEAAAAGGVWKRMQPYLEALSFNG</sequence>
<dbReference type="AlphaFoldDB" id="A0A7X5XQR9"/>
<dbReference type="InterPro" id="IPR025159">
    <property type="entry name" value="AbiEi_N"/>
</dbReference>
<keyword evidence="3" id="KW-1185">Reference proteome</keyword>
<dbReference type="EMBL" id="JAATIT010000001">
    <property type="protein sequence ID" value="NJB88611.1"/>
    <property type="molecule type" value="Genomic_DNA"/>
</dbReference>
<evidence type="ECO:0000259" key="1">
    <source>
        <dbReference type="Pfam" id="PF13338"/>
    </source>
</evidence>
<protein>
    <submittedName>
        <fullName evidence="2">Putative transcriptional regulator of viral defense system</fullName>
    </submittedName>
</protein>
<gene>
    <name evidence="2" type="ORF">GGR90_000763</name>
</gene>
<proteinExistence type="predicted"/>
<comment type="caution">
    <text evidence="2">The sequence shown here is derived from an EMBL/GenBank/DDBJ whole genome shotgun (WGS) entry which is preliminary data.</text>
</comment>
<feature type="domain" description="AbiEi antitoxin N-terminal" evidence="1">
    <location>
        <begin position="2"/>
        <end position="25"/>
    </location>
</feature>
<organism evidence="2 3">
    <name type="scientific">Sphingopyxis italica</name>
    <dbReference type="NCBI Taxonomy" id="1129133"/>
    <lineage>
        <taxon>Bacteria</taxon>
        <taxon>Pseudomonadati</taxon>
        <taxon>Pseudomonadota</taxon>
        <taxon>Alphaproteobacteria</taxon>
        <taxon>Sphingomonadales</taxon>
        <taxon>Sphingomonadaceae</taxon>
        <taxon>Sphingopyxis</taxon>
    </lineage>
</organism>
<name>A0A7X5XQR9_9SPHN</name>
<reference evidence="2 3" key="1">
    <citation type="submission" date="2020-03" db="EMBL/GenBank/DDBJ databases">
        <title>Genomic Encyclopedia of Type Strains, Phase IV (KMG-IV): sequencing the most valuable type-strain genomes for metagenomic binning, comparative biology and taxonomic classification.</title>
        <authorList>
            <person name="Goeker M."/>
        </authorList>
    </citation>
    <scope>NUCLEOTIDE SEQUENCE [LARGE SCALE GENOMIC DNA]</scope>
    <source>
        <strain evidence="2 3">DSM 25229</strain>
    </source>
</reference>
<evidence type="ECO:0000313" key="2">
    <source>
        <dbReference type="EMBL" id="NJB88611.1"/>
    </source>
</evidence>
<dbReference type="Proteomes" id="UP000535078">
    <property type="component" value="Unassembled WGS sequence"/>
</dbReference>
<accession>A0A7X5XQR9</accession>